<dbReference type="Proteomes" id="UP000095286">
    <property type="component" value="Unplaced"/>
</dbReference>
<sequence length="289" mass="32624">MIALKSIERMPKSVKVLWEDGAAAQFSYLWLQDNTLRRPALIHIDLDAKPERLDCKQNCLGVTWPRRSEARFSSSFLRKHSLIKEDLLSTIKKSLPEYEPVESAYCPKILNEKGCLVTATALAPKIVPMGSIIWSGSQVQPGTIWPHFQQIPSLVSAQTMTNTAATLNLVDMLHVLALFEKNYPTSFDVLSNLYMEYGDAPFPFSAHHKMINIKNGKIISAIFNNYQRISDIPMQEEFYSALKNFGIVCSQVMKRVTIYPGQTLFIDNQTTLLGAPAECDRILKVCTYS</sequence>
<dbReference type="WBParaSite" id="RSKR_0000033300.1">
    <property type="protein sequence ID" value="RSKR_0000033300.1"/>
    <property type="gene ID" value="RSKR_0000033300"/>
</dbReference>
<accession>A0AC35TGU0</accession>
<reference evidence="2" key="1">
    <citation type="submission" date="2016-11" db="UniProtKB">
        <authorList>
            <consortium name="WormBaseParasite"/>
        </authorList>
    </citation>
    <scope>IDENTIFICATION</scope>
    <source>
        <strain evidence="2">KR3021</strain>
    </source>
</reference>
<evidence type="ECO:0000313" key="2">
    <source>
        <dbReference type="WBParaSite" id="RSKR_0000033300.1"/>
    </source>
</evidence>
<protein>
    <submittedName>
        <fullName evidence="2">Tudor domain-containing protein</fullName>
    </submittedName>
</protein>
<evidence type="ECO:0000313" key="1">
    <source>
        <dbReference type="Proteomes" id="UP000095286"/>
    </source>
</evidence>
<organism evidence="1 2">
    <name type="scientific">Rhabditophanes sp. KR3021</name>
    <dbReference type="NCBI Taxonomy" id="114890"/>
    <lineage>
        <taxon>Eukaryota</taxon>
        <taxon>Metazoa</taxon>
        <taxon>Ecdysozoa</taxon>
        <taxon>Nematoda</taxon>
        <taxon>Chromadorea</taxon>
        <taxon>Rhabditida</taxon>
        <taxon>Tylenchina</taxon>
        <taxon>Panagrolaimomorpha</taxon>
        <taxon>Strongyloidoidea</taxon>
        <taxon>Alloionematidae</taxon>
        <taxon>Rhabditophanes</taxon>
    </lineage>
</organism>
<name>A0AC35TGU0_9BILA</name>
<proteinExistence type="predicted"/>